<gene>
    <name evidence="2" type="ORF">ElyMa_002597800</name>
</gene>
<evidence type="ECO:0000313" key="2">
    <source>
        <dbReference type="EMBL" id="GFR91652.1"/>
    </source>
</evidence>
<proteinExistence type="predicted"/>
<feature type="region of interest" description="Disordered" evidence="1">
    <location>
        <begin position="1"/>
        <end position="37"/>
    </location>
</feature>
<protein>
    <submittedName>
        <fullName evidence="2">Uncharacterized protein</fullName>
    </submittedName>
</protein>
<reference evidence="2 3" key="1">
    <citation type="journal article" date="2021" name="Elife">
        <title>Chloroplast acquisition without the gene transfer in kleptoplastic sea slugs, Plakobranchus ocellatus.</title>
        <authorList>
            <person name="Maeda T."/>
            <person name="Takahashi S."/>
            <person name="Yoshida T."/>
            <person name="Shimamura S."/>
            <person name="Takaki Y."/>
            <person name="Nagai Y."/>
            <person name="Toyoda A."/>
            <person name="Suzuki Y."/>
            <person name="Arimoto A."/>
            <person name="Ishii H."/>
            <person name="Satoh N."/>
            <person name="Nishiyama T."/>
            <person name="Hasebe M."/>
            <person name="Maruyama T."/>
            <person name="Minagawa J."/>
            <person name="Obokata J."/>
            <person name="Shigenobu S."/>
        </authorList>
    </citation>
    <scope>NUCLEOTIDE SEQUENCE [LARGE SCALE GENOMIC DNA]</scope>
</reference>
<organism evidence="2 3">
    <name type="scientific">Elysia marginata</name>
    <dbReference type="NCBI Taxonomy" id="1093978"/>
    <lineage>
        <taxon>Eukaryota</taxon>
        <taxon>Metazoa</taxon>
        <taxon>Spiralia</taxon>
        <taxon>Lophotrochozoa</taxon>
        <taxon>Mollusca</taxon>
        <taxon>Gastropoda</taxon>
        <taxon>Heterobranchia</taxon>
        <taxon>Euthyneura</taxon>
        <taxon>Panpulmonata</taxon>
        <taxon>Sacoglossa</taxon>
        <taxon>Placobranchoidea</taxon>
        <taxon>Plakobranchidae</taxon>
        <taxon>Elysia</taxon>
    </lineage>
</organism>
<sequence length="95" mass="10387">MADSDTLSSSARNVSSCRQTGDTDCASSRSTEKRENRSVLEATIGPCHPAVSPVNLPRSSSLDQACQRLDGRQTGYTDCWHSFSQYSSIKDLRNT</sequence>
<keyword evidence="3" id="KW-1185">Reference proteome</keyword>
<name>A0AAV4H298_9GAST</name>
<dbReference type="EMBL" id="BMAT01005359">
    <property type="protein sequence ID" value="GFR91652.1"/>
    <property type="molecule type" value="Genomic_DNA"/>
</dbReference>
<feature type="compositionally biased region" description="Polar residues" evidence="1">
    <location>
        <begin position="1"/>
        <end position="29"/>
    </location>
</feature>
<dbReference type="AlphaFoldDB" id="A0AAV4H298"/>
<dbReference type="Proteomes" id="UP000762676">
    <property type="component" value="Unassembled WGS sequence"/>
</dbReference>
<comment type="caution">
    <text evidence="2">The sequence shown here is derived from an EMBL/GenBank/DDBJ whole genome shotgun (WGS) entry which is preliminary data.</text>
</comment>
<evidence type="ECO:0000313" key="3">
    <source>
        <dbReference type="Proteomes" id="UP000762676"/>
    </source>
</evidence>
<evidence type="ECO:0000256" key="1">
    <source>
        <dbReference type="SAM" id="MobiDB-lite"/>
    </source>
</evidence>
<accession>A0AAV4H298</accession>